<feature type="region of interest" description="Disordered" evidence="3">
    <location>
        <begin position="174"/>
        <end position="220"/>
    </location>
</feature>
<feature type="region of interest" description="Disordered" evidence="3">
    <location>
        <begin position="247"/>
        <end position="287"/>
    </location>
</feature>
<feature type="compositionally biased region" description="Basic and acidic residues" evidence="3">
    <location>
        <begin position="126"/>
        <end position="136"/>
    </location>
</feature>
<feature type="compositionally biased region" description="Low complexity" evidence="3">
    <location>
        <begin position="174"/>
        <end position="186"/>
    </location>
</feature>
<dbReference type="Pfam" id="PF00018">
    <property type="entry name" value="SH3_1"/>
    <property type="match status" value="1"/>
</dbReference>
<dbReference type="SUPFAM" id="SSF51045">
    <property type="entry name" value="WW domain"/>
    <property type="match status" value="1"/>
</dbReference>
<dbReference type="InterPro" id="IPR001202">
    <property type="entry name" value="WW_dom"/>
</dbReference>
<dbReference type="PROSITE" id="PS50020">
    <property type="entry name" value="WW_DOMAIN_2"/>
    <property type="match status" value="1"/>
</dbReference>
<reference evidence="6 7" key="1">
    <citation type="journal article" name="Sci. Rep.">
        <title>Genome-scale phylogenetic analyses confirm Olpidium as the closest living zoosporic fungus to the non-flagellated, terrestrial fungi.</title>
        <authorList>
            <person name="Chang Y."/>
            <person name="Rochon D."/>
            <person name="Sekimoto S."/>
            <person name="Wang Y."/>
            <person name="Chovatia M."/>
            <person name="Sandor L."/>
            <person name="Salamov A."/>
            <person name="Grigoriev I.V."/>
            <person name="Stajich J.E."/>
            <person name="Spatafora J.W."/>
        </authorList>
    </citation>
    <scope>NUCLEOTIDE SEQUENCE [LARGE SCALE GENOMIC DNA]</scope>
    <source>
        <strain evidence="6">S191</strain>
    </source>
</reference>
<proteinExistence type="predicted"/>
<dbReference type="CDD" id="cd00201">
    <property type="entry name" value="WW"/>
    <property type="match status" value="1"/>
</dbReference>
<name>A0A8H7ZYW3_9FUNG</name>
<gene>
    <name evidence="6" type="ORF">BJ554DRAFT_5990</name>
</gene>
<keyword evidence="7" id="KW-1185">Reference proteome</keyword>
<dbReference type="EMBL" id="JAEFCI010003166">
    <property type="protein sequence ID" value="KAG5461762.1"/>
    <property type="molecule type" value="Genomic_DNA"/>
</dbReference>
<keyword evidence="1 2" id="KW-0728">SH3 domain</keyword>
<protein>
    <recommendedName>
        <fullName evidence="8">SH3 domain-containing protein</fullName>
    </recommendedName>
</protein>
<sequence length="287" mass="31092">MPPAIVVRALFDFTSNEEASLSLTEGDLIRVLTRLDSGWWNGLNQKDNRGWFPSNFTEIVEFDGKPVPSVGIPANEKVEGMLEEFAAAERLLEPRSGAPTLRLETVDTPDSGRGLDSRTLASGEVRQAEGRTRPQSERVPPLKQPGAAGFPTDAGSAAPSTRRLTSLNFSLPSTVRSSSLSSVSESVSKRDSTPSDVGDDSLTLPTPGGSAIPEPDTSRPLPYGWTIHRTEDASSWFYYNGETGEARWTFPSDDVQDIDGGDAEEDERREEDVVGADDEENSADVTM</sequence>
<dbReference type="PROSITE" id="PS50002">
    <property type="entry name" value="SH3"/>
    <property type="match status" value="1"/>
</dbReference>
<feature type="non-terminal residue" evidence="6">
    <location>
        <position position="287"/>
    </location>
</feature>
<evidence type="ECO:0000259" key="4">
    <source>
        <dbReference type="PROSITE" id="PS50002"/>
    </source>
</evidence>
<dbReference type="PANTHER" id="PTHR46026:SF1">
    <property type="entry name" value="RHO-TYPE GUANINE NUCLEOTIDE EXCHANGE FACTOR, ISOFORM F"/>
    <property type="match status" value="1"/>
</dbReference>
<dbReference type="InterPro" id="IPR036020">
    <property type="entry name" value="WW_dom_sf"/>
</dbReference>
<feature type="domain" description="WW" evidence="5">
    <location>
        <begin position="219"/>
        <end position="253"/>
    </location>
</feature>
<dbReference type="PRINTS" id="PR00452">
    <property type="entry name" value="SH3DOMAIN"/>
</dbReference>
<dbReference type="SMART" id="SM00456">
    <property type="entry name" value="WW"/>
    <property type="match status" value="1"/>
</dbReference>
<dbReference type="Gene3D" id="2.20.70.10">
    <property type="match status" value="1"/>
</dbReference>
<evidence type="ECO:0000313" key="6">
    <source>
        <dbReference type="EMBL" id="KAG5461762.1"/>
    </source>
</evidence>
<feature type="region of interest" description="Disordered" evidence="3">
    <location>
        <begin position="96"/>
        <end position="160"/>
    </location>
</feature>
<evidence type="ECO:0000256" key="2">
    <source>
        <dbReference type="PROSITE-ProRule" id="PRU00192"/>
    </source>
</evidence>
<dbReference type="InterPro" id="IPR036028">
    <property type="entry name" value="SH3-like_dom_sf"/>
</dbReference>
<dbReference type="PANTHER" id="PTHR46026">
    <property type="entry name" value="RHO-TYPE GUANINE NUCLEOTIDE EXCHANGE FACTOR, ISOFORM F"/>
    <property type="match status" value="1"/>
</dbReference>
<evidence type="ECO:0000259" key="5">
    <source>
        <dbReference type="PROSITE" id="PS50020"/>
    </source>
</evidence>
<evidence type="ECO:0000256" key="1">
    <source>
        <dbReference type="ARBA" id="ARBA00022443"/>
    </source>
</evidence>
<dbReference type="AlphaFoldDB" id="A0A8H7ZYW3"/>
<dbReference type="OrthoDB" id="10255964at2759"/>
<accession>A0A8H7ZYW3</accession>
<feature type="domain" description="SH3" evidence="4">
    <location>
        <begin position="2"/>
        <end position="62"/>
    </location>
</feature>
<organism evidence="6 7">
    <name type="scientific">Olpidium bornovanus</name>
    <dbReference type="NCBI Taxonomy" id="278681"/>
    <lineage>
        <taxon>Eukaryota</taxon>
        <taxon>Fungi</taxon>
        <taxon>Fungi incertae sedis</taxon>
        <taxon>Olpidiomycota</taxon>
        <taxon>Olpidiomycotina</taxon>
        <taxon>Olpidiomycetes</taxon>
        <taxon>Olpidiales</taxon>
        <taxon>Olpidiaceae</taxon>
        <taxon>Olpidium</taxon>
    </lineage>
</organism>
<dbReference type="InterPro" id="IPR001452">
    <property type="entry name" value="SH3_domain"/>
</dbReference>
<dbReference type="Gene3D" id="2.30.30.40">
    <property type="entry name" value="SH3 Domains"/>
    <property type="match status" value="1"/>
</dbReference>
<evidence type="ECO:0008006" key="8">
    <source>
        <dbReference type="Google" id="ProtNLM"/>
    </source>
</evidence>
<feature type="compositionally biased region" description="Acidic residues" evidence="3">
    <location>
        <begin position="254"/>
        <end position="287"/>
    </location>
</feature>
<dbReference type="Proteomes" id="UP000673691">
    <property type="component" value="Unassembled WGS sequence"/>
</dbReference>
<evidence type="ECO:0000313" key="7">
    <source>
        <dbReference type="Proteomes" id="UP000673691"/>
    </source>
</evidence>
<dbReference type="SMART" id="SM00326">
    <property type="entry name" value="SH3"/>
    <property type="match status" value="1"/>
</dbReference>
<evidence type="ECO:0000256" key="3">
    <source>
        <dbReference type="SAM" id="MobiDB-lite"/>
    </source>
</evidence>
<dbReference type="SUPFAM" id="SSF50044">
    <property type="entry name" value="SH3-domain"/>
    <property type="match status" value="1"/>
</dbReference>
<comment type="caution">
    <text evidence="6">The sequence shown here is derived from an EMBL/GenBank/DDBJ whole genome shotgun (WGS) entry which is preliminary data.</text>
</comment>
<dbReference type="CDD" id="cd11883">
    <property type="entry name" value="SH3_Sdc25"/>
    <property type="match status" value="1"/>
</dbReference>